<dbReference type="OrthoDB" id="9762947at2"/>
<comment type="subcellular location">
    <subcellularLocation>
        <location evidence="1">Cell membrane</location>
        <topology evidence="1">Multi-pass membrane protein</topology>
    </subcellularLocation>
</comment>
<feature type="transmembrane region" description="Helical" evidence="7">
    <location>
        <begin position="406"/>
        <end position="428"/>
    </location>
</feature>
<evidence type="ECO:0000313" key="9">
    <source>
        <dbReference type="Proteomes" id="UP000192906"/>
    </source>
</evidence>
<keyword evidence="4 7" id="KW-0812">Transmembrane</keyword>
<dbReference type="Pfam" id="PF13520">
    <property type="entry name" value="AA_permease_2"/>
    <property type="match status" value="1"/>
</dbReference>
<dbReference type="AlphaFoldDB" id="A0A1X7DXW3"/>
<dbReference type="InterPro" id="IPR002293">
    <property type="entry name" value="AA/rel_permease1"/>
</dbReference>
<evidence type="ECO:0000256" key="1">
    <source>
        <dbReference type="ARBA" id="ARBA00004651"/>
    </source>
</evidence>
<evidence type="ECO:0000256" key="6">
    <source>
        <dbReference type="ARBA" id="ARBA00023136"/>
    </source>
</evidence>
<feature type="transmembrane region" description="Helical" evidence="7">
    <location>
        <begin position="440"/>
        <end position="462"/>
    </location>
</feature>
<gene>
    <name evidence="8" type="ORF">SAMN06295933_2350</name>
</gene>
<reference evidence="9" key="1">
    <citation type="submission" date="2017-04" db="EMBL/GenBank/DDBJ databases">
        <authorList>
            <person name="Varghese N."/>
            <person name="Submissions S."/>
        </authorList>
    </citation>
    <scope>NUCLEOTIDE SEQUENCE [LARGE SCALE GENOMIC DNA]</scope>
    <source>
        <strain evidence="9">K3S</strain>
    </source>
</reference>
<accession>A0A1X7DXW3</accession>
<dbReference type="PIRSF" id="PIRSF006060">
    <property type="entry name" value="AA_transporter"/>
    <property type="match status" value="1"/>
</dbReference>
<feature type="transmembrane region" description="Helical" evidence="7">
    <location>
        <begin position="126"/>
        <end position="144"/>
    </location>
</feature>
<feature type="transmembrane region" description="Helical" evidence="7">
    <location>
        <begin position="361"/>
        <end position="385"/>
    </location>
</feature>
<dbReference type="PANTHER" id="PTHR42770:SF15">
    <property type="entry name" value="GLUTAMATE_GAMMA-AMINOBUTYRATE ANTIPORTER-RELATED"/>
    <property type="match status" value="1"/>
</dbReference>
<keyword evidence="3" id="KW-1003">Cell membrane</keyword>
<feature type="transmembrane region" description="Helical" evidence="7">
    <location>
        <begin position="38"/>
        <end position="62"/>
    </location>
</feature>
<dbReference type="RefSeq" id="WP_085102433.1">
    <property type="nucleotide sequence ID" value="NZ_FWZU01000004.1"/>
</dbReference>
<evidence type="ECO:0000256" key="7">
    <source>
        <dbReference type="SAM" id="Phobius"/>
    </source>
</evidence>
<feature type="transmembrane region" description="Helical" evidence="7">
    <location>
        <begin position="333"/>
        <end position="355"/>
    </location>
</feature>
<dbReference type="PANTHER" id="PTHR42770">
    <property type="entry name" value="AMINO ACID TRANSPORTER-RELATED"/>
    <property type="match status" value="1"/>
</dbReference>
<feature type="transmembrane region" description="Helical" evidence="7">
    <location>
        <begin position="198"/>
        <end position="215"/>
    </location>
</feature>
<dbReference type="STRING" id="1519643.SAMN06295933_2350"/>
<keyword evidence="6 7" id="KW-0472">Membrane</keyword>
<evidence type="ECO:0000256" key="3">
    <source>
        <dbReference type="ARBA" id="ARBA00022475"/>
    </source>
</evidence>
<keyword evidence="9" id="KW-1185">Reference proteome</keyword>
<evidence type="ECO:0000313" key="8">
    <source>
        <dbReference type="EMBL" id="SMF23848.1"/>
    </source>
</evidence>
<sequence length="487" mass="53213">MSEINNPQKSSKLSVFTLMMINVAAIMSLRALPGLAEYGWSLIFYLTLASVCFFIPSALVSAELASGWQGEGGVYLWVKEAFGAKWGFVAIFMQWVENLPWFPAVLAFGASAIAYTFDPALAENKWFIVGVIQVTLWVTTFLNFRDMKLSAFFSSSGAIVGTIIPGILIIVLGLIHVFSGKPSEISFSWDGLIPDIDSLQQLMLLAAMLVSFLGIEMSAVHVNEVDNPSKNYPRAIFAACIIIISLSTFGSLAIAMVLPADGVSLSAGVCQAFDKLFQIHKMPFMTPIICFLLAYGALTMVVTWMVGPSKGIREVAKEGYLPKSWQKTNQYGIPTNILIIQTSLSAVLSCAILFMPTVSSAFMLMSALAAQLYLIMYLLMFAAAIRLRYTHPDVKRGYTIPGGKPGIWIVSLVAMVTCMFVIVFGFIPPHAVRSEGIWSSIYYVGFLLTGVIVFTSVPLIFYHRSVHRTSLEGEIKVGVAATDKVNA</sequence>
<feature type="transmembrane region" description="Helical" evidence="7">
    <location>
        <begin position="284"/>
        <end position="307"/>
    </location>
</feature>
<keyword evidence="2" id="KW-0813">Transport</keyword>
<proteinExistence type="predicted"/>
<dbReference type="Gene3D" id="1.20.1740.10">
    <property type="entry name" value="Amino acid/polyamine transporter I"/>
    <property type="match status" value="1"/>
</dbReference>
<dbReference type="GO" id="GO:0005886">
    <property type="term" value="C:plasma membrane"/>
    <property type="evidence" value="ECO:0007669"/>
    <property type="project" value="UniProtKB-SubCell"/>
</dbReference>
<dbReference type="GO" id="GO:0022857">
    <property type="term" value="F:transmembrane transporter activity"/>
    <property type="evidence" value="ECO:0007669"/>
    <property type="project" value="InterPro"/>
</dbReference>
<evidence type="ECO:0000256" key="2">
    <source>
        <dbReference type="ARBA" id="ARBA00022448"/>
    </source>
</evidence>
<evidence type="ECO:0000256" key="5">
    <source>
        <dbReference type="ARBA" id="ARBA00022989"/>
    </source>
</evidence>
<protein>
    <submittedName>
        <fullName evidence="8">Amino acid/polyamine/organocation transporter, APC superfamily</fullName>
    </submittedName>
</protein>
<dbReference type="InterPro" id="IPR050367">
    <property type="entry name" value="APC_superfamily"/>
</dbReference>
<feature type="transmembrane region" description="Helical" evidence="7">
    <location>
        <begin position="12"/>
        <end position="32"/>
    </location>
</feature>
<feature type="transmembrane region" description="Helical" evidence="7">
    <location>
        <begin position="236"/>
        <end position="258"/>
    </location>
</feature>
<evidence type="ECO:0000256" key="4">
    <source>
        <dbReference type="ARBA" id="ARBA00022692"/>
    </source>
</evidence>
<feature type="transmembrane region" description="Helical" evidence="7">
    <location>
        <begin position="156"/>
        <end position="178"/>
    </location>
</feature>
<name>A0A1X7DXW3_9BACT</name>
<dbReference type="EMBL" id="FWZU01000004">
    <property type="protein sequence ID" value="SMF23848.1"/>
    <property type="molecule type" value="Genomic_DNA"/>
</dbReference>
<keyword evidence="5 7" id="KW-1133">Transmembrane helix</keyword>
<organism evidence="8 9">
    <name type="scientific">Desulfovibrio gilichinskyi</name>
    <dbReference type="NCBI Taxonomy" id="1519643"/>
    <lineage>
        <taxon>Bacteria</taxon>
        <taxon>Pseudomonadati</taxon>
        <taxon>Thermodesulfobacteriota</taxon>
        <taxon>Desulfovibrionia</taxon>
        <taxon>Desulfovibrionales</taxon>
        <taxon>Desulfovibrionaceae</taxon>
        <taxon>Desulfovibrio</taxon>
    </lineage>
</organism>
<dbReference type="Proteomes" id="UP000192906">
    <property type="component" value="Unassembled WGS sequence"/>
</dbReference>